<sequence>MKNIVVSVLSVAFLWSCVSEDHFGKSGKALIQTFELEGQVGTTVIDNEALTIAVSVTDQQIDLNLAPTVIAVSNFAQVAPKVNEVQDFSMPVSYTVTAENGVTNTYTVTVERSGPDAQLDNTSFEDWYTATSLGKSFEQPGSSKTTTIWDTANAGLVLGGADPNTKPVEKTADSLGVQMVTVAAPALVRLAAATIFTGKFTEDFPSVSDPRSNIELGTPFQGRPLSFSFEYTYIPGAENADTDGQPLPYGDQCDIYLLLENREGSQTLRVGTAWFRSGESVSDWKKELVPVKYGELPASDPWYAYAQPQSGESWGTGEEPITHISVLATSSFEGDFFKGAIGSELRLDNIYLGY</sequence>
<dbReference type="Gene3D" id="2.60.40.2340">
    <property type="match status" value="1"/>
</dbReference>
<accession>A0A2A4G5W5</accession>
<dbReference type="Proteomes" id="UP000219559">
    <property type="component" value="Unassembled WGS sequence"/>
</dbReference>
<reference evidence="2 3" key="1">
    <citation type="submission" date="2017-04" db="EMBL/GenBank/DDBJ databases">
        <title>A new member of the family Flavobacteriaceae isolated from ascidians.</title>
        <authorList>
            <person name="Chen L."/>
        </authorList>
    </citation>
    <scope>NUCLEOTIDE SEQUENCE [LARGE SCALE GENOMIC DNA]</scope>
    <source>
        <strain evidence="2 3">HQA918</strain>
    </source>
</reference>
<feature type="domain" description="Putative carbohydrate metabolism" evidence="1">
    <location>
        <begin position="123"/>
        <end position="350"/>
    </location>
</feature>
<name>A0A2A4G5W5_9FLAO</name>
<protein>
    <recommendedName>
        <fullName evidence="1">Putative carbohydrate metabolism domain-containing protein</fullName>
    </recommendedName>
</protein>
<proteinExistence type="predicted"/>
<dbReference type="OrthoDB" id="1466621at2"/>
<keyword evidence="3" id="KW-1185">Reference proteome</keyword>
<dbReference type="RefSeq" id="WP_097443332.1">
    <property type="nucleotide sequence ID" value="NZ_NBWU01000005.1"/>
</dbReference>
<gene>
    <name evidence="2" type="ORF">B7P33_14260</name>
</gene>
<dbReference type="Gene3D" id="2.60.120.890">
    <property type="entry name" value="BT2081, beta-jelly-roll domain"/>
    <property type="match status" value="1"/>
</dbReference>
<evidence type="ECO:0000259" key="1">
    <source>
        <dbReference type="Pfam" id="PF13201"/>
    </source>
</evidence>
<dbReference type="Pfam" id="PF13201">
    <property type="entry name" value="PCMD"/>
    <property type="match status" value="1"/>
</dbReference>
<dbReference type="InterPro" id="IPR025112">
    <property type="entry name" value="PCMD"/>
</dbReference>
<dbReference type="AlphaFoldDB" id="A0A2A4G5W5"/>
<organism evidence="2 3">
    <name type="scientific">Sediminicola luteus</name>
    <dbReference type="NCBI Taxonomy" id="319238"/>
    <lineage>
        <taxon>Bacteria</taxon>
        <taxon>Pseudomonadati</taxon>
        <taxon>Bacteroidota</taxon>
        <taxon>Flavobacteriia</taxon>
        <taxon>Flavobacteriales</taxon>
        <taxon>Flavobacteriaceae</taxon>
        <taxon>Sediminicola</taxon>
    </lineage>
</organism>
<evidence type="ECO:0000313" key="3">
    <source>
        <dbReference type="Proteomes" id="UP000219559"/>
    </source>
</evidence>
<dbReference type="InterPro" id="IPR038653">
    <property type="entry name" value="Put_CMD_sf"/>
</dbReference>
<evidence type="ECO:0000313" key="2">
    <source>
        <dbReference type="EMBL" id="PCE63378.1"/>
    </source>
</evidence>
<comment type="caution">
    <text evidence="2">The sequence shown here is derived from an EMBL/GenBank/DDBJ whole genome shotgun (WGS) entry which is preliminary data.</text>
</comment>
<dbReference type="EMBL" id="NBWU01000005">
    <property type="protein sequence ID" value="PCE63378.1"/>
    <property type="molecule type" value="Genomic_DNA"/>
</dbReference>